<gene>
    <name evidence="2" type="ORF">E1294_30010</name>
</gene>
<accession>A0A4R4WK67</accession>
<reference evidence="2 3" key="1">
    <citation type="submission" date="2019-03" db="EMBL/GenBank/DDBJ databases">
        <title>Draft genome sequences of novel Actinobacteria.</title>
        <authorList>
            <person name="Sahin N."/>
            <person name="Ay H."/>
            <person name="Saygin H."/>
        </authorList>
    </citation>
    <scope>NUCLEOTIDE SEQUENCE [LARGE SCALE GENOMIC DNA]</scope>
    <source>
        <strain evidence="2 3">KC712</strain>
    </source>
</reference>
<dbReference type="EMBL" id="SMKP01000098">
    <property type="protein sequence ID" value="TDD16813.1"/>
    <property type="molecule type" value="Genomic_DNA"/>
</dbReference>
<name>A0A4R4WK67_9ACTN</name>
<organism evidence="2 3">
    <name type="scientific">Nonomuraea diastatica</name>
    <dbReference type="NCBI Taxonomy" id="1848329"/>
    <lineage>
        <taxon>Bacteria</taxon>
        <taxon>Bacillati</taxon>
        <taxon>Actinomycetota</taxon>
        <taxon>Actinomycetes</taxon>
        <taxon>Streptosporangiales</taxon>
        <taxon>Streptosporangiaceae</taxon>
        <taxon>Nonomuraea</taxon>
    </lineage>
</organism>
<comment type="caution">
    <text evidence="2">The sequence shown here is derived from an EMBL/GenBank/DDBJ whole genome shotgun (WGS) entry which is preliminary data.</text>
</comment>
<feature type="region of interest" description="Disordered" evidence="1">
    <location>
        <begin position="110"/>
        <end position="130"/>
    </location>
</feature>
<proteinExistence type="predicted"/>
<dbReference type="GO" id="GO:0016829">
    <property type="term" value="F:lyase activity"/>
    <property type="evidence" value="ECO:0007669"/>
    <property type="project" value="UniProtKB-KW"/>
</dbReference>
<protein>
    <submittedName>
        <fullName evidence="2">Alkylmercury lyase</fullName>
    </submittedName>
</protein>
<evidence type="ECO:0000313" key="2">
    <source>
        <dbReference type="EMBL" id="TDD16813.1"/>
    </source>
</evidence>
<keyword evidence="2" id="KW-0456">Lyase</keyword>
<keyword evidence="3" id="KW-1185">Reference proteome</keyword>
<evidence type="ECO:0000313" key="3">
    <source>
        <dbReference type="Proteomes" id="UP000294543"/>
    </source>
</evidence>
<dbReference type="OrthoDB" id="7185309at2"/>
<dbReference type="Proteomes" id="UP000294543">
    <property type="component" value="Unassembled WGS sequence"/>
</dbReference>
<dbReference type="RefSeq" id="WP_132513935.1">
    <property type="nucleotide sequence ID" value="NZ_SMKP01000098.1"/>
</dbReference>
<dbReference type="AlphaFoldDB" id="A0A4R4WK67"/>
<sequence>MELVVVTVQDCPNAPVLEARLAQALAETGAAAAATITRRTVSDAGQAARWQMRGSPTLLIDGRDPFADPAMPTGLACRMYRDEQDRLEGAPTVPVLVAALRRALDSTRHQALARAGGPDPNEVGPESVPGLVPVWADALGRAGPPRSFR</sequence>
<evidence type="ECO:0000256" key="1">
    <source>
        <dbReference type="SAM" id="MobiDB-lite"/>
    </source>
</evidence>